<name>A0ABC8RXT1_9AQUA</name>
<sequence length="123" mass="14338">MGPSDHTIETSDKKLLTSDIDVAVAKEEKPKIYIRLRTKKKSEEVQHDGKTGTVLRKGEELGAKTWNLRPTSQQIEMWENLQLAGRHRRTNLYCLGQLELVANRLLIRRRRCQSSLLLFLQRR</sequence>
<gene>
    <name evidence="1" type="ORF">ILEXP_LOCUS17414</name>
</gene>
<organism evidence="1 2">
    <name type="scientific">Ilex paraguariensis</name>
    <name type="common">yerba mate</name>
    <dbReference type="NCBI Taxonomy" id="185542"/>
    <lineage>
        <taxon>Eukaryota</taxon>
        <taxon>Viridiplantae</taxon>
        <taxon>Streptophyta</taxon>
        <taxon>Embryophyta</taxon>
        <taxon>Tracheophyta</taxon>
        <taxon>Spermatophyta</taxon>
        <taxon>Magnoliopsida</taxon>
        <taxon>eudicotyledons</taxon>
        <taxon>Gunneridae</taxon>
        <taxon>Pentapetalae</taxon>
        <taxon>asterids</taxon>
        <taxon>campanulids</taxon>
        <taxon>Aquifoliales</taxon>
        <taxon>Aquifoliaceae</taxon>
        <taxon>Ilex</taxon>
    </lineage>
</organism>
<reference evidence="1 2" key="1">
    <citation type="submission" date="2024-02" db="EMBL/GenBank/DDBJ databases">
        <authorList>
            <person name="Vignale AGUSTIN F."/>
            <person name="Sosa J E."/>
            <person name="Modenutti C."/>
        </authorList>
    </citation>
    <scope>NUCLEOTIDE SEQUENCE [LARGE SCALE GENOMIC DNA]</scope>
</reference>
<dbReference type="Proteomes" id="UP001642360">
    <property type="component" value="Unassembled WGS sequence"/>
</dbReference>
<proteinExistence type="predicted"/>
<evidence type="ECO:0000313" key="1">
    <source>
        <dbReference type="EMBL" id="CAK9149372.1"/>
    </source>
</evidence>
<dbReference type="EMBL" id="CAUOFW020001870">
    <property type="protein sequence ID" value="CAK9149372.1"/>
    <property type="molecule type" value="Genomic_DNA"/>
</dbReference>
<comment type="caution">
    <text evidence="1">The sequence shown here is derived from an EMBL/GenBank/DDBJ whole genome shotgun (WGS) entry which is preliminary data.</text>
</comment>
<dbReference type="AlphaFoldDB" id="A0ABC8RXT1"/>
<accession>A0ABC8RXT1</accession>
<protein>
    <submittedName>
        <fullName evidence="1">Uncharacterized protein</fullName>
    </submittedName>
</protein>
<keyword evidence="2" id="KW-1185">Reference proteome</keyword>
<evidence type="ECO:0000313" key="2">
    <source>
        <dbReference type="Proteomes" id="UP001642360"/>
    </source>
</evidence>